<protein>
    <recommendedName>
        <fullName evidence="4 5">Translation initiation factor IF-1</fullName>
    </recommendedName>
</protein>
<keyword evidence="4" id="KW-0694">RNA-binding</keyword>
<reference evidence="8" key="1">
    <citation type="submission" date="2021-01" db="EMBL/GenBank/DDBJ databases">
        <title>Modified the classification status of verrucomicrobia.</title>
        <authorList>
            <person name="Feng X."/>
        </authorList>
    </citation>
    <scope>NUCLEOTIDE SEQUENCE</scope>
    <source>
        <strain evidence="8">KCTC 22041</strain>
    </source>
</reference>
<accession>A0A934S9D2</accession>
<dbReference type="InterPro" id="IPR004368">
    <property type="entry name" value="TIF_IF1"/>
</dbReference>
<sequence length="100" mass="11251">MPPRPNKSRSNSSRGNNRRFGPSRKPVKEGEEKAVEVEGEISSVLAGTMFRVKLASGHEVLAHISGKMRKRFIRLVVGDRVKMEMSPYDLTKARIVFRLG</sequence>
<dbReference type="GO" id="GO:0005829">
    <property type="term" value="C:cytosol"/>
    <property type="evidence" value="ECO:0007669"/>
    <property type="project" value="TreeGrafter"/>
</dbReference>
<evidence type="ECO:0000256" key="1">
    <source>
        <dbReference type="ARBA" id="ARBA00010939"/>
    </source>
</evidence>
<dbReference type="EMBL" id="JAENIJ010000003">
    <property type="protein sequence ID" value="MBK1881223.1"/>
    <property type="molecule type" value="Genomic_DNA"/>
</dbReference>
<dbReference type="Gene3D" id="2.40.50.140">
    <property type="entry name" value="Nucleic acid-binding proteins"/>
    <property type="match status" value="1"/>
</dbReference>
<dbReference type="PANTHER" id="PTHR33370">
    <property type="entry name" value="TRANSLATION INITIATION FACTOR IF-1, CHLOROPLASTIC"/>
    <property type="match status" value="1"/>
</dbReference>
<evidence type="ECO:0000256" key="4">
    <source>
        <dbReference type="HAMAP-Rule" id="MF_00075"/>
    </source>
</evidence>
<dbReference type="CDD" id="cd04451">
    <property type="entry name" value="S1_IF1"/>
    <property type="match status" value="1"/>
</dbReference>
<evidence type="ECO:0000256" key="5">
    <source>
        <dbReference type="NCBIfam" id="TIGR00008"/>
    </source>
</evidence>
<proteinExistence type="inferred from homology"/>
<dbReference type="GO" id="GO:0003743">
    <property type="term" value="F:translation initiation factor activity"/>
    <property type="evidence" value="ECO:0007669"/>
    <property type="project" value="UniProtKB-UniRule"/>
</dbReference>
<keyword evidence="3 4" id="KW-0648">Protein biosynthesis</keyword>
<keyword evidence="4" id="KW-0963">Cytoplasm</keyword>
<feature type="domain" description="S1-like" evidence="7">
    <location>
        <begin position="25"/>
        <end position="100"/>
    </location>
</feature>
<dbReference type="FunFam" id="2.40.50.140:FF:000002">
    <property type="entry name" value="Translation initiation factor IF-1"/>
    <property type="match status" value="1"/>
</dbReference>
<dbReference type="PROSITE" id="PS50832">
    <property type="entry name" value="S1_IF1_TYPE"/>
    <property type="match status" value="1"/>
</dbReference>
<feature type="region of interest" description="Disordered" evidence="6">
    <location>
        <begin position="1"/>
        <end position="33"/>
    </location>
</feature>
<dbReference type="RefSeq" id="WP_200267226.1">
    <property type="nucleotide sequence ID" value="NZ_JAENIJ010000003.1"/>
</dbReference>
<comment type="caution">
    <text evidence="8">The sequence shown here is derived from an EMBL/GenBank/DDBJ whole genome shotgun (WGS) entry which is preliminary data.</text>
</comment>
<comment type="function">
    <text evidence="4">One of the essential components for the initiation of protein synthesis. Stabilizes the binding of IF-2 and IF-3 on the 30S subunit to which N-formylmethionyl-tRNA(fMet) subsequently binds. Helps modulate mRNA selection, yielding the 30S pre-initiation complex (PIC). Upon addition of the 50S ribosomal subunit IF-1, IF-2 and IF-3 are released leaving the mature 70S translation initiation complex.</text>
</comment>
<dbReference type="InterPro" id="IPR012340">
    <property type="entry name" value="NA-bd_OB-fold"/>
</dbReference>
<feature type="compositionally biased region" description="Low complexity" evidence="6">
    <location>
        <begin position="8"/>
        <end position="24"/>
    </location>
</feature>
<dbReference type="InterPro" id="IPR006196">
    <property type="entry name" value="RNA-binding_domain_S1_IF1"/>
</dbReference>
<dbReference type="Proteomes" id="UP000603141">
    <property type="component" value="Unassembled WGS sequence"/>
</dbReference>
<dbReference type="GO" id="GO:0019843">
    <property type="term" value="F:rRNA binding"/>
    <property type="evidence" value="ECO:0007669"/>
    <property type="project" value="UniProtKB-UniRule"/>
</dbReference>
<keyword evidence="4" id="KW-0699">rRNA-binding</keyword>
<dbReference type="InterPro" id="IPR003029">
    <property type="entry name" value="S1_domain"/>
</dbReference>
<name>A0A934S9D2_9BACT</name>
<evidence type="ECO:0000259" key="7">
    <source>
        <dbReference type="PROSITE" id="PS50832"/>
    </source>
</evidence>
<dbReference type="NCBIfam" id="TIGR00008">
    <property type="entry name" value="infA"/>
    <property type="match status" value="1"/>
</dbReference>
<evidence type="ECO:0000256" key="3">
    <source>
        <dbReference type="ARBA" id="ARBA00022917"/>
    </source>
</evidence>
<dbReference type="SUPFAM" id="SSF50249">
    <property type="entry name" value="Nucleic acid-binding proteins"/>
    <property type="match status" value="1"/>
</dbReference>
<keyword evidence="2 4" id="KW-0396">Initiation factor</keyword>
<comment type="subunit">
    <text evidence="4">Component of the 30S ribosomal translation pre-initiation complex which assembles on the 30S ribosome in the order IF-2 and IF-3, IF-1 and N-formylmethionyl-tRNA(fMet); mRNA recruitment can occur at any time during PIC assembly.</text>
</comment>
<comment type="subcellular location">
    <subcellularLocation>
        <location evidence="4">Cytoplasm</location>
    </subcellularLocation>
</comment>
<dbReference type="Pfam" id="PF01176">
    <property type="entry name" value="eIF-1a"/>
    <property type="match status" value="1"/>
</dbReference>
<evidence type="ECO:0000256" key="2">
    <source>
        <dbReference type="ARBA" id="ARBA00022540"/>
    </source>
</evidence>
<keyword evidence="9" id="KW-1185">Reference proteome</keyword>
<dbReference type="GO" id="GO:0043022">
    <property type="term" value="F:ribosome binding"/>
    <property type="evidence" value="ECO:0007669"/>
    <property type="project" value="UniProtKB-UniRule"/>
</dbReference>
<organism evidence="8 9">
    <name type="scientific">Luteolibacter pohnpeiensis</name>
    <dbReference type="NCBI Taxonomy" id="454153"/>
    <lineage>
        <taxon>Bacteria</taxon>
        <taxon>Pseudomonadati</taxon>
        <taxon>Verrucomicrobiota</taxon>
        <taxon>Verrucomicrobiia</taxon>
        <taxon>Verrucomicrobiales</taxon>
        <taxon>Verrucomicrobiaceae</taxon>
        <taxon>Luteolibacter</taxon>
    </lineage>
</organism>
<dbReference type="PANTHER" id="PTHR33370:SF1">
    <property type="entry name" value="TRANSLATION INITIATION FACTOR IF-1, CHLOROPLASTIC"/>
    <property type="match status" value="1"/>
</dbReference>
<evidence type="ECO:0000313" key="8">
    <source>
        <dbReference type="EMBL" id="MBK1881223.1"/>
    </source>
</evidence>
<evidence type="ECO:0000256" key="6">
    <source>
        <dbReference type="SAM" id="MobiDB-lite"/>
    </source>
</evidence>
<dbReference type="AlphaFoldDB" id="A0A934S9D2"/>
<dbReference type="HAMAP" id="MF_00075">
    <property type="entry name" value="IF_1"/>
    <property type="match status" value="1"/>
</dbReference>
<dbReference type="SMART" id="SM00316">
    <property type="entry name" value="S1"/>
    <property type="match status" value="1"/>
</dbReference>
<evidence type="ECO:0000313" key="9">
    <source>
        <dbReference type="Proteomes" id="UP000603141"/>
    </source>
</evidence>
<gene>
    <name evidence="4 8" type="primary">infA</name>
    <name evidence="8" type="ORF">JIN85_02285</name>
</gene>
<comment type="similarity">
    <text evidence="1 4">Belongs to the IF-1 family.</text>
</comment>